<name>A0A927WCJ4_9CLOT</name>
<dbReference type="Gene3D" id="3.40.630.30">
    <property type="match status" value="1"/>
</dbReference>
<sequence>MLKVMQISSDIADVVHDIQKRSFKQLLDKYHDYDVNPAMESIDMVKEKMDRANTIAYIFKLNDVNVGWVRVTELEEMTYKISALCVLPEYQNRGIAQEALKQIESYYPNAQKWILDTIFQEKGSCHLYEKLGYKKVGDLISINERMTLVSYEKICKI</sequence>
<dbReference type="PROSITE" id="PS51186">
    <property type="entry name" value="GNAT"/>
    <property type="match status" value="1"/>
</dbReference>
<dbReference type="InterPro" id="IPR000182">
    <property type="entry name" value="GNAT_dom"/>
</dbReference>
<protein>
    <submittedName>
        <fullName evidence="2">GNAT family N-acetyltransferase</fullName>
    </submittedName>
</protein>
<comment type="caution">
    <text evidence="2">The sequence shown here is derived from an EMBL/GenBank/DDBJ whole genome shotgun (WGS) entry which is preliminary data.</text>
</comment>
<dbReference type="AlphaFoldDB" id="A0A927WCJ4"/>
<dbReference type="GO" id="GO:0016747">
    <property type="term" value="F:acyltransferase activity, transferring groups other than amino-acyl groups"/>
    <property type="evidence" value="ECO:0007669"/>
    <property type="project" value="InterPro"/>
</dbReference>
<evidence type="ECO:0000313" key="2">
    <source>
        <dbReference type="EMBL" id="MBE6059739.1"/>
    </source>
</evidence>
<dbReference type="InterPro" id="IPR016181">
    <property type="entry name" value="Acyl_CoA_acyltransferase"/>
</dbReference>
<evidence type="ECO:0000259" key="1">
    <source>
        <dbReference type="PROSITE" id="PS51186"/>
    </source>
</evidence>
<feature type="domain" description="N-acetyltransferase" evidence="1">
    <location>
        <begin position="13"/>
        <end position="157"/>
    </location>
</feature>
<dbReference type="SUPFAM" id="SSF55729">
    <property type="entry name" value="Acyl-CoA N-acyltransferases (Nat)"/>
    <property type="match status" value="1"/>
</dbReference>
<gene>
    <name evidence="2" type="ORF">E7215_06145</name>
</gene>
<dbReference type="Pfam" id="PF00583">
    <property type="entry name" value="Acetyltransf_1"/>
    <property type="match status" value="1"/>
</dbReference>
<dbReference type="Proteomes" id="UP000768462">
    <property type="component" value="Unassembled WGS sequence"/>
</dbReference>
<accession>A0A927WCJ4</accession>
<proteinExistence type="predicted"/>
<reference evidence="2" key="1">
    <citation type="submission" date="2019-04" db="EMBL/GenBank/DDBJ databases">
        <title>Evolution of Biomass-Degrading Anaerobic Consortia Revealed by Metagenomics.</title>
        <authorList>
            <person name="Peng X."/>
        </authorList>
    </citation>
    <scope>NUCLEOTIDE SEQUENCE</scope>
    <source>
        <strain evidence="2">SIG254</strain>
    </source>
</reference>
<dbReference type="CDD" id="cd04301">
    <property type="entry name" value="NAT_SF"/>
    <property type="match status" value="1"/>
</dbReference>
<dbReference type="EMBL" id="SVCM01000071">
    <property type="protein sequence ID" value="MBE6059739.1"/>
    <property type="molecule type" value="Genomic_DNA"/>
</dbReference>
<evidence type="ECO:0000313" key="3">
    <source>
        <dbReference type="Proteomes" id="UP000768462"/>
    </source>
</evidence>
<organism evidence="2 3">
    <name type="scientific">Clostridium sulfidigenes</name>
    <dbReference type="NCBI Taxonomy" id="318464"/>
    <lineage>
        <taxon>Bacteria</taxon>
        <taxon>Bacillati</taxon>
        <taxon>Bacillota</taxon>
        <taxon>Clostridia</taxon>
        <taxon>Eubacteriales</taxon>
        <taxon>Clostridiaceae</taxon>
        <taxon>Clostridium</taxon>
    </lineage>
</organism>